<evidence type="ECO:0000313" key="2">
    <source>
        <dbReference type="Proteomes" id="UP000324222"/>
    </source>
</evidence>
<gene>
    <name evidence="1" type="ORF">E2C01_078072</name>
</gene>
<reference evidence="1 2" key="1">
    <citation type="submission" date="2019-05" db="EMBL/GenBank/DDBJ databases">
        <title>Another draft genome of Portunus trituberculatus and its Hox gene families provides insights of decapod evolution.</title>
        <authorList>
            <person name="Jeong J.-H."/>
            <person name="Song I."/>
            <person name="Kim S."/>
            <person name="Choi T."/>
            <person name="Kim D."/>
            <person name="Ryu S."/>
            <person name="Kim W."/>
        </authorList>
    </citation>
    <scope>NUCLEOTIDE SEQUENCE [LARGE SCALE GENOMIC DNA]</scope>
    <source>
        <tissue evidence="1">Muscle</tissue>
    </source>
</reference>
<keyword evidence="2" id="KW-1185">Reference proteome</keyword>
<accession>A0A5B7ILP6</accession>
<protein>
    <submittedName>
        <fullName evidence="1">Uncharacterized protein</fullName>
    </submittedName>
</protein>
<dbReference type="Proteomes" id="UP000324222">
    <property type="component" value="Unassembled WGS sequence"/>
</dbReference>
<evidence type="ECO:0000313" key="1">
    <source>
        <dbReference type="EMBL" id="MPC83363.1"/>
    </source>
</evidence>
<comment type="caution">
    <text evidence="1">The sequence shown here is derived from an EMBL/GenBank/DDBJ whole genome shotgun (WGS) entry which is preliminary data.</text>
</comment>
<name>A0A5B7ILP6_PORTR</name>
<dbReference type="EMBL" id="VSRR010062304">
    <property type="protein sequence ID" value="MPC83363.1"/>
    <property type="molecule type" value="Genomic_DNA"/>
</dbReference>
<proteinExistence type="predicted"/>
<organism evidence="1 2">
    <name type="scientific">Portunus trituberculatus</name>
    <name type="common">Swimming crab</name>
    <name type="synonym">Neptunus trituberculatus</name>
    <dbReference type="NCBI Taxonomy" id="210409"/>
    <lineage>
        <taxon>Eukaryota</taxon>
        <taxon>Metazoa</taxon>
        <taxon>Ecdysozoa</taxon>
        <taxon>Arthropoda</taxon>
        <taxon>Crustacea</taxon>
        <taxon>Multicrustacea</taxon>
        <taxon>Malacostraca</taxon>
        <taxon>Eumalacostraca</taxon>
        <taxon>Eucarida</taxon>
        <taxon>Decapoda</taxon>
        <taxon>Pleocyemata</taxon>
        <taxon>Brachyura</taxon>
        <taxon>Eubrachyura</taxon>
        <taxon>Portunoidea</taxon>
        <taxon>Portunidae</taxon>
        <taxon>Portuninae</taxon>
        <taxon>Portunus</taxon>
    </lineage>
</organism>
<dbReference type="AlphaFoldDB" id="A0A5B7ILP6"/>
<sequence>MANRARHLGNGRDHHYRYPSLDIQILLTRLRIGYTHLTQRYLLPRDPQPYCDECLVPLTMRHMLVECPSLMDLRHRYFYRDSGRDSGVYYLSEILRPACLDPSHDVFRYLGEAGLLPNL</sequence>